<proteinExistence type="predicted"/>
<keyword evidence="2" id="KW-1185">Reference proteome</keyword>
<reference evidence="1 2" key="2">
    <citation type="submission" date="2017-02" db="EMBL/GenBank/DDBJ databases">
        <title>A genome survey and senescence transcriptome analysis in Lentinula edodes.</title>
        <authorList>
            <person name="Sakamoto Y."/>
            <person name="Nakade K."/>
            <person name="Sato S."/>
            <person name="Yoshida Y."/>
            <person name="Miyazaki K."/>
            <person name="Natsume S."/>
            <person name="Konno N."/>
        </authorList>
    </citation>
    <scope>NUCLEOTIDE SEQUENCE [LARGE SCALE GENOMIC DNA]</scope>
    <source>
        <strain evidence="1 2">NBRC 111202</strain>
    </source>
</reference>
<dbReference type="AlphaFoldDB" id="A0A1Q3DUL6"/>
<evidence type="ECO:0000313" key="2">
    <source>
        <dbReference type="Proteomes" id="UP000188533"/>
    </source>
</evidence>
<name>A0A1Q3DUL6_LENED</name>
<organism evidence="1 2">
    <name type="scientific">Lentinula edodes</name>
    <name type="common">Shiitake mushroom</name>
    <name type="synonym">Lentinus edodes</name>
    <dbReference type="NCBI Taxonomy" id="5353"/>
    <lineage>
        <taxon>Eukaryota</taxon>
        <taxon>Fungi</taxon>
        <taxon>Dikarya</taxon>
        <taxon>Basidiomycota</taxon>
        <taxon>Agaricomycotina</taxon>
        <taxon>Agaricomycetes</taxon>
        <taxon>Agaricomycetidae</taxon>
        <taxon>Agaricales</taxon>
        <taxon>Marasmiineae</taxon>
        <taxon>Omphalotaceae</taxon>
        <taxon>Lentinula</taxon>
    </lineage>
</organism>
<dbReference type="Proteomes" id="UP000188533">
    <property type="component" value="Unassembled WGS sequence"/>
</dbReference>
<protein>
    <submittedName>
        <fullName evidence="1">Uncharacterized protein</fullName>
    </submittedName>
</protein>
<accession>A0A1Q3DUL6</accession>
<gene>
    <name evidence="1" type="ORF">LENED_000005</name>
</gene>
<sequence length="91" mass="10312">MNVSESTQYGTWQRRGSAIILFFSPATSISLVNKSPFQLCIIVNLDLGKQVKSLLQFRSRQSLSYFTLTLPQTDILRSSAEACHHSLHFHL</sequence>
<reference evidence="1 2" key="1">
    <citation type="submission" date="2016-08" db="EMBL/GenBank/DDBJ databases">
        <authorList>
            <consortium name="Lentinula edodes genome sequencing consortium"/>
            <person name="Sakamoto Y."/>
            <person name="Nakade K."/>
            <person name="Sato S."/>
            <person name="Yoshida Y."/>
            <person name="Miyazaki K."/>
            <person name="Natsume S."/>
            <person name="Konno N."/>
        </authorList>
    </citation>
    <scope>NUCLEOTIDE SEQUENCE [LARGE SCALE GENOMIC DNA]</scope>
    <source>
        <strain evidence="1 2">NBRC 111202</strain>
    </source>
</reference>
<dbReference type="EMBL" id="BDGU01000001">
    <property type="protein sequence ID" value="GAV98619.1"/>
    <property type="molecule type" value="Genomic_DNA"/>
</dbReference>
<evidence type="ECO:0000313" key="1">
    <source>
        <dbReference type="EMBL" id="GAV98619.1"/>
    </source>
</evidence>
<comment type="caution">
    <text evidence="1">The sequence shown here is derived from an EMBL/GenBank/DDBJ whole genome shotgun (WGS) entry which is preliminary data.</text>
</comment>